<name>A0A367L8W3_9HYPO</name>
<gene>
    <name evidence="1" type="ORF">L249_5193</name>
</gene>
<dbReference type="EMBL" id="LKCN02000011">
    <property type="protein sequence ID" value="RCI10859.1"/>
    <property type="molecule type" value="Genomic_DNA"/>
</dbReference>
<accession>A0A367L8W3</accession>
<evidence type="ECO:0000313" key="2">
    <source>
        <dbReference type="Proteomes" id="UP000253664"/>
    </source>
</evidence>
<dbReference type="Proteomes" id="UP000253664">
    <property type="component" value="Unassembled WGS sequence"/>
</dbReference>
<keyword evidence="2" id="KW-1185">Reference proteome</keyword>
<dbReference type="PANTHER" id="PTHR42085">
    <property type="entry name" value="F-BOX DOMAIN-CONTAINING PROTEIN"/>
    <property type="match status" value="1"/>
</dbReference>
<dbReference type="AlphaFoldDB" id="A0A367L8W3"/>
<comment type="caution">
    <text evidence="1">The sequence shown here is derived from an EMBL/GenBank/DDBJ whole genome shotgun (WGS) entry which is preliminary data.</text>
</comment>
<evidence type="ECO:0000313" key="1">
    <source>
        <dbReference type="EMBL" id="RCI10859.1"/>
    </source>
</evidence>
<proteinExistence type="predicted"/>
<sequence length="327" mass="36294">MTRRPVKASALRAAVATRMTTPLSSATNTPLSSTYPSTCASEAETEDEVTALKKARKIRRPTKPFPFLDLPPELRIQVYEHYFKDTDAVLDLGPDNYKRIHKLLGLMRVCKLLHSEATHFFYSSRSFRLFPTYPGRYFKTKKPLLARLKPNQRECIVSLELRFGPGWNAPPRGWAVNDALGLHDCVNVQKLQVFVECDPSDGVFKGFRRSENFYEAFSRNLLAAVIDALPAVRCVEFDAWSSVKKSGAMIRSLVDFDAWSSVKKSGAMIRSLVDVAAQSKLLIRWGPERGWTDADDTVVDSAVAAGPVSFAGSVSIQGYAPDVLAAA</sequence>
<protein>
    <recommendedName>
        <fullName evidence="3">F-box domain-containing protein</fullName>
    </recommendedName>
</protein>
<reference evidence="1 2" key="1">
    <citation type="journal article" date="2015" name="BMC Genomics">
        <title>Insights from the genome of Ophiocordyceps polyrhachis-furcata to pathogenicity and host specificity in insect fungi.</title>
        <authorList>
            <person name="Wichadakul D."/>
            <person name="Kobmoo N."/>
            <person name="Ingsriswang S."/>
            <person name="Tangphatsornruang S."/>
            <person name="Chantasingh D."/>
            <person name="Luangsa-ard J.J."/>
            <person name="Eurwilaichitr L."/>
        </authorList>
    </citation>
    <scope>NUCLEOTIDE SEQUENCE [LARGE SCALE GENOMIC DNA]</scope>
    <source>
        <strain evidence="1 2">BCC 54312</strain>
    </source>
</reference>
<organism evidence="1 2">
    <name type="scientific">Ophiocordyceps polyrhachis-furcata BCC 54312</name>
    <dbReference type="NCBI Taxonomy" id="1330021"/>
    <lineage>
        <taxon>Eukaryota</taxon>
        <taxon>Fungi</taxon>
        <taxon>Dikarya</taxon>
        <taxon>Ascomycota</taxon>
        <taxon>Pezizomycotina</taxon>
        <taxon>Sordariomycetes</taxon>
        <taxon>Hypocreomycetidae</taxon>
        <taxon>Hypocreales</taxon>
        <taxon>Ophiocordycipitaceae</taxon>
        <taxon>Ophiocordyceps</taxon>
    </lineage>
</organism>
<dbReference type="InterPro" id="IPR038883">
    <property type="entry name" value="AN11006-like"/>
</dbReference>
<dbReference type="OrthoDB" id="5372935at2759"/>
<evidence type="ECO:0008006" key="3">
    <source>
        <dbReference type="Google" id="ProtNLM"/>
    </source>
</evidence>
<dbReference type="PANTHER" id="PTHR42085:SF2">
    <property type="entry name" value="F-BOX DOMAIN-CONTAINING PROTEIN"/>
    <property type="match status" value="1"/>
</dbReference>